<dbReference type="SMART" id="SM00460">
    <property type="entry name" value="TGc"/>
    <property type="match status" value="1"/>
</dbReference>
<evidence type="ECO:0000259" key="3">
    <source>
        <dbReference type="SMART" id="SM00460"/>
    </source>
</evidence>
<organism evidence="4 5">
    <name type="scientific">Natrinema salifodinae</name>
    <dbReference type="NCBI Taxonomy" id="1202768"/>
    <lineage>
        <taxon>Archaea</taxon>
        <taxon>Methanobacteriati</taxon>
        <taxon>Methanobacteriota</taxon>
        <taxon>Stenosarchaea group</taxon>
        <taxon>Halobacteria</taxon>
        <taxon>Halobacteriales</taxon>
        <taxon>Natrialbaceae</taxon>
        <taxon>Natrinema</taxon>
    </lineage>
</organism>
<dbReference type="PANTHER" id="PTHR42736">
    <property type="entry name" value="PROTEIN-GLUTAMINE GAMMA-GLUTAMYLTRANSFERASE"/>
    <property type="match status" value="1"/>
</dbReference>
<feature type="transmembrane region" description="Helical" evidence="2">
    <location>
        <begin position="141"/>
        <end position="161"/>
    </location>
</feature>
<evidence type="ECO:0000256" key="1">
    <source>
        <dbReference type="SAM" id="MobiDB-lite"/>
    </source>
</evidence>
<keyword evidence="2" id="KW-0472">Membrane</keyword>
<dbReference type="InterPro" id="IPR038765">
    <property type="entry name" value="Papain-like_cys_pep_sf"/>
</dbReference>
<dbReference type="Pfam" id="PF13559">
    <property type="entry name" value="DUF4129"/>
    <property type="match status" value="1"/>
</dbReference>
<feature type="compositionally biased region" description="Low complexity" evidence="1">
    <location>
        <begin position="632"/>
        <end position="642"/>
    </location>
</feature>
<dbReference type="Gene3D" id="3.10.620.30">
    <property type="match status" value="1"/>
</dbReference>
<feature type="transmembrane region" description="Helical" evidence="2">
    <location>
        <begin position="168"/>
        <end position="185"/>
    </location>
</feature>
<name>A0A1I0PTT1_9EURY</name>
<keyword evidence="2" id="KW-0812">Transmembrane</keyword>
<feature type="domain" description="Transglutaminase-like" evidence="3">
    <location>
        <begin position="465"/>
        <end position="535"/>
    </location>
</feature>
<protein>
    <recommendedName>
        <fullName evidence="3">Transglutaminase-like domain-containing protein</fullName>
    </recommendedName>
</protein>
<keyword evidence="5" id="KW-1185">Reference proteome</keyword>
<dbReference type="eggNOG" id="arCOG06339">
    <property type="taxonomic scope" value="Archaea"/>
</dbReference>
<dbReference type="InterPro" id="IPR021878">
    <property type="entry name" value="TgpA_N"/>
</dbReference>
<feature type="transmembrane region" description="Helical" evidence="2">
    <location>
        <begin position="69"/>
        <end position="87"/>
    </location>
</feature>
<dbReference type="eggNOG" id="arCOG02169">
    <property type="taxonomic scope" value="Archaea"/>
</dbReference>
<dbReference type="AlphaFoldDB" id="A0A1I0PTT1"/>
<dbReference type="Pfam" id="PF01841">
    <property type="entry name" value="Transglut_core"/>
    <property type="match status" value="1"/>
</dbReference>
<feature type="transmembrane region" description="Helical" evidence="2">
    <location>
        <begin position="94"/>
        <end position="121"/>
    </location>
</feature>
<dbReference type="InterPro" id="IPR002931">
    <property type="entry name" value="Transglutaminase-like"/>
</dbReference>
<feature type="region of interest" description="Disordered" evidence="1">
    <location>
        <begin position="732"/>
        <end position="757"/>
    </location>
</feature>
<accession>A0A1I0PTT1</accession>
<dbReference type="InterPro" id="IPR052901">
    <property type="entry name" value="Bact_TGase-like"/>
</dbReference>
<reference evidence="5" key="1">
    <citation type="submission" date="2016-10" db="EMBL/GenBank/DDBJ databases">
        <authorList>
            <person name="Varghese N."/>
        </authorList>
    </citation>
    <scope>NUCLEOTIDE SEQUENCE [LARGE SCALE GENOMIC DNA]</scope>
    <source>
        <strain evidence="5">CGMCC 1.12284</strain>
    </source>
</reference>
<dbReference type="Pfam" id="PF11992">
    <property type="entry name" value="TgpA_N"/>
    <property type="match status" value="1"/>
</dbReference>
<gene>
    <name evidence="4" type="ORF">SAMN05216285_2938</name>
</gene>
<sequence>MSTDTGTNRDGSGSSASHAGERTISVDADGTVGTAAVRYLALACVFALTASYVSVLYGVTQVVGGSESLLAIVGLMLAAATILATLIRPRTAAGLALSAAGVGFAYYLTAAGVELGVVFTASDAIVSDTVALATGLPLLRMVQAGIWTIGFAPAPVFLSWYLAVRGRYELSVVPGGAALGFLVLTGDAGTLVTLAGTLAAVGTVAFGDLERRGGALAQTDLLAALFALIVVLSTTVTVVPGEPAGPTHLVQGERGSLEATIDTAPDRSGISGQVDLSPEVRFTVESGQRSYWRTGVYDRFTGDEWVRTGQDRRYDGRLADPPGRHETTEQTVTAETELGIMPVAPQPLELGGDVTRQATVSRHDQPRPETPLQAGDSYTVESAIVERDPSTLRTAGTDYPDEITMHYLQTPESTSSEFRERTAEITADADNPYETAAAIEAHLRSTKDYSLSVSRPDGNVADGFLLEMDEGYCVYFATTMAQMLREEGVPARYVTGYTSGQQVDDDTYVVRGLDAHAWVEVYFPDHGWVRFDPTPGSARSDVHTDRLEEARANGNDAADTDESEDVPIRGEGDDPSDPESGDPSEIEPPESEPGDFNGSPTDPNAPNGTAPPPNSTDPNETPSGIDGGTSGDGSTADGAGDDLPLPIPITRELAAIGLVVLVGLAAGARRTDAPTRVRRTVGIYWHGVRGEPDRDAERAFRRLERLLARRYRPRRRSESARAYLEGLSAAAEADSDTDADAGGADRDDIAPLDPRTESVLASYERAKYGDGVDRDEADDAIAIVDDLARERLPGIGRFR</sequence>
<dbReference type="InterPro" id="IPR025403">
    <property type="entry name" value="TgpA-like_C"/>
</dbReference>
<feature type="compositionally biased region" description="Acidic residues" evidence="1">
    <location>
        <begin position="573"/>
        <end position="593"/>
    </location>
</feature>
<dbReference type="SUPFAM" id="SSF54001">
    <property type="entry name" value="Cysteine proteinases"/>
    <property type="match status" value="1"/>
</dbReference>
<dbReference type="PANTHER" id="PTHR42736:SF1">
    <property type="entry name" value="PROTEIN-GLUTAMINE GAMMA-GLUTAMYLTRANSFERASE"/>
    <property type="match status" value="1"/>
</dbReference>
<evidence type="ECO:0000313" key="5">
    <source>
        <dbReference type="Proteomes" id="UP000183275"/>
    </source>
</evidence>
<dbReference type="EMBL" id="FOIS01000003">
    <property type="protein sequence ID" value="SEW17807.1"/>
    <property type="molecule type" value="Genomic_DNA"/>
</dbReference>
<dbReference type="RefSeq" id="WP_049991713.1">
    <property type="nucleotide sequence ID" value="NZ_FOIS01000003.1"/>
</dbReference>
<dbReference type="Proteomes" id="UP000183275">
    <property type="component" value="Unassembled WGS sequence"/>
</dbReference>
<evidence type="ECO:0000256" key="2">
    <source>
        <dbReference type="SAM" id="Phobius"/>
    </source>
</evidence>
<feature type="region of interest" description="Disordered" evidence="1">
    <location>
        <begin position="550"/>
        <end position="643"/>
    </location>
</feature>
<feature type="transmembrane region" description="Helical" evidence="2">
    <location>
        <begin position="39"/>
        <end position="57"/>
    </location>
</feature>
<evidence type="ECO:0000313" key="4">
    <source>
        <dbReference type="EMBL" id="SEW17807.1"/>
    </source>
</evidence>
<dbReference type="OrthoDB" id="18481at2157"/>
<keyword evidence="2" id="KW-1133">Transmembrane helix</keyword>
<dbReference type="STRING" id="1202768.SAMN05216285_2938"/>
<proteinExistence type="predicted"/>